<feature type="transmembrane region" description="Helical" evidence="1">
    <location>
        <begin position="389"/>
        <end position="412"/>
    </location>
</feature>
<dbReference type="EMBL" id="VNHW01000018">
    <property type="protein sequence ID" value="TYP82778.1"/>
    <property type="molecule type" value="Genomic_DNA"/>
</dbReference>
<feature type="transmembrane region" description="Helical" evidence="1">
    <location>
        <begin position="192"/>
        <end position="214"/>
    </location>
</feature>
<feature type="transmembrane region" description="Helical" evidence="1">
    <location>
        <begin position="458"/>
        <end position="486"/>
    </location>
</feature>
<organism evidence="2 3">
    <name type="scientific">Blastococcus xanthinilyticus</name>
    <dbReference type="NCBI Taxonomy" id="1564164"/>
    <lineage>
        <taxon>Bacteria</taxon>
        <taxon>Bacillati</taxon>
        <taxon>Actinomycetota</taxon>
        <taxon>Actinomycetes</taxon>
        <taxon>Geodermatophilales</taxon>
        <taxon>Geodermatophilaceae</taxon>
        <taxon>Blastococcus</taxon>
    </lineage>
</organism>
<evidence type="ECO:0000313" key="2">
    <source>
        <dbReference type="EMBL" id="TYP82778.1"/>
    </source>
</evidence>
<feature type="transmembrane region" description="Helical" evidence="1">
    <location>
        <begin position="418"/>
        <end position="437"/>
    </location>
</feature>
<dbReference type="InterPro" id="IPR046264">
    <property type="entry name" value="DUF6297"/>
</dbReference>
<comment type="caution">
    <text evidence="2">The sequence shown here is derived from an EMBL/GenBank/DDBJ whole genome shotgun (WGS) entry which is preliminary data.</text>
</comment>
<evidence type="ECO:0000256" key="1">
    <source>
        <dbReference type="SAM" id="Phobius"/>
    </source>
</evidence>
<feature type="transmembrane region" description="Helical" evidence="1">
    <location>
        <begin position="345"/>
        <end position="368"/>
    </location>
</feature>
<name>A0A5S5CM06_9ACTN</name>
<evidence type="ECO:0008006" key="4">
    <source>
        <dbReference type="Google" id="ProtNLM"/>
    </source>
</evidence>
<keyword evidence="3" id="KW-1185">Reference proteome</keyword>
<proteinExistence type="predicted"/>
<feature type="transmembrane region" description="Helical" evidence="1">
    <location>
        <begin position="157"/>
        <end position="180"/>
    </location>
</feature>
<dbReference type="Proteomes" id="UP000322499">
    <property type="component" value="Unassembled WGS sequence"/>
</dbReference>
<keyword evidence="1" id="KW-0472">Membrane</keyword>
<feature type="transmembrane region" description="Helical" evidence="1">
    <location>
        <begin position="129"/>
        <end position="151"/>
    </location>
</feature>
<sequence>MTVAAATPAAAPLDGREVRRLTRRSAAARASTTWWTRVEDAWSTIAYVAILLAVAGGWLASVRDEISVREPVAAAPLPASAAALVALVVVVAGLIGLLDRLGPISASPAAAGWWLPLPADRRGLLRGDLVRLAAGCAATSAVLALPLAMVLPGATPATVTAAAVTAAAAAAGLVGAVALAQTRGRTGRLSTVAGAVAVLASTTAALLAIAPPLARAAGELPAVGGAVPLAAALAAAAVAVLLLVAADRGLGRIGAGALRTLGSTSAFASASVFSMDLRDLGRALARPPRRAPSRPRRFRPARGPGRAVVLADLTLMARSPWQLGQLLVAVALPVLAVRTEGLDRLPVAGAVGLVLGWLLAAVAVGHPSRQGHAMPALDRLLPLSPGRLVVARAVVPAVLLTVVCGCGGLLIGQSGDDLFAWTVLALGAVPAWTAAAVRGAYRPELDWGGPVVSTPMGIVPAGAGATLVQGVDVGLLGSAPILVALLVDGPPLAVLVAVQWGWATAVATAALTYLAHRGAAKG</sequence>
<dbReference type="Pfam" id="PF19814">
    <property type="entry name" value="DUF6297"/>
    <property type="match status" value="1"/>
</dbReference>
<keyword evidence="1" id="KW-0812">Transmembrane</keyword>
<feature type="transmembrane region" description="Helical" evidence="1">
    <location>
        <begin position="41"/>
        <end position="60"/>
    </location>
</feature>
<feature type="transmembrane region" description="Helical" evidence="1">
    <location>
        <begin position="492"/>
        <end position="515"/>
    </location>
</feature>
<feature type="transmembrane region" description="Helical" evidence="1">
    <location>
        <begin position="226"/>
        <end position="246"/>
    </location>
</feature>
<keyword evidence="1" id="KW-1133">Transmembrane helix</keyword>
<reference evidence="2 3" key="1">
    <citation type="submission" date="2019-07" db="EMBL/GenBank/DDBJ databases">
        <title>Genomic Encyclopedia of Archaeal and Bacterial Type Strains, Phase II (KMG-II): from individual species to whole genera.</title>
        <authorList>
            <person name="Goeker M."/>
        </authorList>
    </citation>
    <scope>NUCLEOTIDE SEQUENCE [LARGE SCALE GENOMIC DNA]</scope>
    <source>
        <strain evidence="2 3">DSM 46842</strain>
    </source>
</reference>
<feature type="transmembrane region" description="Helical" evidence="1">
    <location>
        <begin position="72"/>
        <end position="95"/>
    </location>
</feature>
<dbReference type="AlphaFoldDB" id="A0A5S5CM06"/>
<accession>A0A5S5CM06</accession>
<protein>
    <recommendedName>
        <fullName evidence="4">ABC-2 type transport system permease protein</fullName>
    </recommendedName>
</protein>
<gene>
    <name evidence="2" type="ORF">BD833_11814</name>
</gene>
<evidence type="ECO:0000313" key="3">
    <source>
        <dbReference type="Proteomes" id="UP000322499"/>
    </source>
</evidence>